<reference evidence="2 3" key="1">
    <citation type="submission" date="2015-06" db="EMBL/GenBank/DDBJ databases">
        <title>Survival trade-offs in plant roots during colonization by closely related pathogenic and mutualistic fungi.</title>
        <authorList>
            <person name="Hacquard S."/>
            <person name="Kracher B."/>
            <person name="Hiruma K."/>
            <person name="Weinman A."/>
            <person name="Muench P."/>
            <person name="Garrido Oter R."/>
            <person name="Ver Loren van Themaat E."/>
            <person name="Dallerey J.-F."/>
            <person name="Damm U."/>
            <person name="Henrissat B."/>
            <person name="Lespinet O."/>
            <person name="Thon M."/>
            <person name="Kemen E."/>
            <person name="McHardy A.C."/>
            <person name="Schulze-Lefert P."/>
            <person name="O'Connell R.J."/>
        </authorList>
    </citation>
    <scope>NUCLEOTIDE SEQUENCE [LARGE SCALE GENOMIC DNA]</scope>
    <source>
        <strain evidence="2 3">0861</strain>
    </source>
</reference>
<evidence type="ECO:0000256" key="1">
    <source>
        <dbReference type="SAM" id="MobiDB-lite"/>
    </source>
</evidence>
<name>A0A166U0Y4_9PEZI</name>
<feature type="compositionally biased region" description="Acidic residues" evidence="1">
    <location>
        <begin position="191"/>
        <end position="218"/>
    </location>
</feature>
<sequence>MADDADYDRDAYKRTCLNMLSTGVHKWGFVIYRCTYDDDELWNRYLAQLKSFCHDELVEERRAELLEQYLDWVVIEDRATLDNASRFEVRKHFNQWLSGQNIPTFPAKAYTNTSPIELPRFRYCLYVDKQCLNTVTQFQEANDGTALFLSQLPPMVFAIIDRTWTPNGTEDQFDIYKALMKKKEEDRKEQGDEEQDDDEEDEDEEDDDEEDDDEEDEYERGYPIIDGSDRRSMPTLMSCQSSA</sequence>
<feature type="region of interest" description="Disordered" evidence="1">
    <location>
        <begin position="183"/>
        <end position="243"/>
    </location>
</feature>
<evidence type="ECO:0000313" key="3">
    <source>
        <dbReference type="Proteomes" id="UP000076552"/>
    </source>
</evidence>
<dbReference type="Proteomes" id="UP000076552">
    <property type="component" value="Unassembled WGS sequence"/>
</dbReference>
<keyword evidence="3" id="KW-1185">Reference proteome</keyword>
<organism evidence="2 3">
    <name type="scientific">Colletotrichum tofieldiae</name>
    <dbReference type="NCBI Taxonomy" id="708197"/>
    <lineage>
        <taxon>Eukaryota</taxon>
        <taxon>Fungi</taxon>
        <taxon>Dikarya</taxon>
        <taxon>Ascomycota</taxon>
        <taxon>Pezizomycotina</taxon>
        <taxon>Sordariomycetes</taxon>
        <taxon>Hypocreomycetidae</taxon>
        <taxon>Glomerellales</taxon>
        <taxon>Glomerellaceae</taxon>
        <taxon>Colletotrichum</taxon>
        <taxon>Colletotrichum spaethianum species complex</taxon>
    </lineage>
</organism>
<dbReference type="STRING" id="708197.A0A166U0Y4"/>
<dbReference type="EMBL" id="LFIV01000053">
    <property type="protein sequence ID" value="KZL72790.1"/>
    <property type="molecule type" value="Genomic_DNA"/>
</dbReference>
<gene>
    <name evidence="2" type="ORF">CT0861_11040</name>
</gene>
<accession>A0A166U0Y4</accession>
<proteinExistence type="predicted"/>
<protein>
    <submittedName>
        <fullName evidence="2">Uncharacterized protein</fullName>
    </submittedName>
</protein>
<dbReference type="AlphaFoldDB" id="A0A166U0Y4"/>
<comment type="caution">
    <text evidence="2">The sequence shown here is derived from an EMBL/GenBank/DDBJ whole genome shotgun (WGS) entry which is preliminary data.</text>
</comment>
<evidence type="ECO:0000313" key="2">
    <source>
        <dbReference type="EMBL" id="KZL72790.1"/>
    </source>
</evidence>